<evidence type="ECO:0000313" key="1">
    <source>
        <dbReference type="EMBL" id="KAJ9051441.1"/>
    </source>
</evidence>
<reference evidence="1" key="1">
    <citation type="submission" date="2022-04" db="EMBL/GenBank/DDBJ databases">
        <title>Genome of the entomopathogenic fungus Entomophthora muscae.</title>
        <authorList>
            <person name="Elya C."/>
            <person name="Lovett B.R."/>
            <person name="Lee E."/>
            <person name="Macias A.M."/>
            <person name="Hajek A.E."/>
            <person name="De Bivort B.L."/>
            <person name="Kasson M.T."/>
            <person name="De Fine Licht H.H."/>
            <person name="Stajich J.E."/>
        </authorList>
    </citation>
    <scope>NUCLEOTIDE SEQUENCE</scope>
    <source>
        <strain evidence="1">Berkeley</strain>
    </source>
</reference>
<dbReference type="Proteomes" id="UP001165960">
    <property type="component" value="Unassembled WGS sequence"/>
</dbReference>
<dbReference type="EMBL" id="QTSX02007111">
    <property type="protein sequence ID" value="KAJ9051441.1"/>
    <property type="molecule type" value="Genomic_DNA"/>
</dbReference>
<comment type="caution">
    <text evidence="1">The sequence shown here is derived from an EMBL/GenBank/DDBJ whole genome shotgun (WGS) entry which is preliminary data.</text>
</comment>
<proteinExistence type="predicted"/>
<gene>
    <name evidence="1" type="ORF">DSO57_1004522</name>
</gene>
<keyword evidence="2" id="KW-1185">Reference proteome</keyword>
<name>A0ACC2RN16_9FUNG</name>
<evidence type="ECO:0000313" key="2">
    <source>
        <dbReference type="Proteomes" id="UP001165960"/>
    </source>
</evidence>
<protein>
    <submittedName>
        <fullName evidence="1">Uncharacterized protein</fullName>
    </submittedName>
</protein>
<accession>A0ACC2RN16</accession>
<sequence length="143" mass="16526">MVLGLHVQEISSLQAAVTHHWDQFAAYQQWIYSLFSLVSDNQRNSVISQTSLVNSIEQMRQSIPEYVRERLHEFYQLEQPWQTQVDSTLNAYLTNFKQLVQQLNAFSTYSFEQLQQVTDLYDKCLNCEGPECPGQSAGLSRGD</sequence>
<organism evidence="1 2">
    <name type="scientific">Entomophthora muscae</name>
    <dbReference type="NCBI Taxonomy" id="34485"/>
    <lineage>
        <taxon>Eukaryota</taxon>
        <taxon>Fungi</taxon>
        <taxon>Fungi incertae sedis</taxon>
        <taxon>Zoopagomycota</taxon>
        <taxon>Entomophthoromycotina</taxon>
        <taxon>Entomophthoromycetes</taxon>
        <taxon>Entomophthorales</taxon>
        <taxon>Entomophthoraceae</taxon>
        <taxon>Entomophthora</taxon>
    </lineage>
</organism>